<keyword evidence="7 9" id="KW-0472">Membrane</keyword>
<evidence type="ECO:0000256" key="8">
    <source>
        <dbReference type="ARBA" id="ARBA00038436"/>
    </source>
</evidence>
<evidence type="ECO:0000256" key="6">
    <source>
        <dbReference type="ARBA" id="ARBA00022989"/>
    </source>
</evidence>
<dbReference type="Pfam" id="PF04290">
    <property type="entry name" value="DctQ"/>
    <property type="match status" value="1"/>
</dbReference>
<name>A0ABW2JZ05_9BACI</name>
<evidence type="ECO:0000256" key="7">
    <source>
        <dbReference type="ARBA" id="ARBA00023136"/>
    </source>
</evidence>
<dbReference type="Proteomes" id="UP001596494">
    <property type="component" value="Unassembled WGS sequence"/>
</dbReference>
<evidence type="ECO:0000256" key="4">
    <source>
        <dbReference type="ARBA" id="ARBA00022519"/>
    </source>
</evidence>
<evidence type="ECO:0000256" key="2">
    <source>
        <dbReference type="ARBA" id="ARBA00022448"/>
    </source>
</evidence>
<evidence type="ECO:0000313" key="11">
    <source>
        <dbReference type="EMBL" id="MFC7319317.1"/>
    </source>
</evidence>
<keyword evidence="12" id="KW-1185">Reference proteome</keyword>
<evidence type="ECO:0000256" key="3">
    <source>
        <dbReference type="ARBA" id="ARBA00022475"/>
    </source>
</evidence>
<keyword evidence="3" id="KW-1003">Cell membrane</keyword>
<evidence type="ECO:0000256" key="1">
    <source>
        <dbReference type="ARBA" id="ARBA00004429"/>
    </source>
</evidence>
<keyword evidence="6 9" id="KW-1133">Transmembrane helix</keyword>
<evidence type="ECO:0000256" key="9">
    <source>
        <dbReference type="SAM" id="Phobius"/>
    </source>
</evidence>
<evidence type="ECO:0000256" key="5">
    <source>
        <dbReference type="ARBA" id="ARBA00022692"/>
    </source>
</evidence>
<gene>
    <name evidence="11" type="ORF">ACFQMN_00285</name>
</gene>
<keyword evidence="5 9" id="KW-0812">Transmembrane</keyword>
<comment type="similarity">
    <text evidence="8">Belongs to the TRAP transporter small permease family.</text>
</comment>
<feature type="domain" description="Tripartite ATP-independent periplasmic transporters DctQ component" evidence="10">
    <location>
        <begin position="22"/>
        <end position="149"/>
    </location>
</feature>
<feature type="transmembrane region" description="Helical" evidence="9">
    <location>
        <begin position="12"/>
        <end position="34"/>
    </location>
</feature>
<dbReference type="PANTHER" id="PTHR35011">
    <property type="entry name" value="2,3-DIKETO-L-GULONATE TRAP TRANSPORTER SMALL PERMEASE PROTEIN YIAM"/>
    <property type="match status" value="1"/>
</dbReference>
<evidence type="ECO:0000313" key="12">
    <source>
        <dbReference type="Proteomes" id="UP001596494"/>
    </source>
</evidence>
<reference evidence="12" key="1">
    <citation type="journal article" date="2019" name="Int. J. Syst. Evol. Microbiol.">
        <title>The Global Catalogue of Microorganisms (GCM) 10K type strain sequencing project: providing services to taxonomists for standard genome sequencing and annotation.</title>
        <authorList>
            <consortium name="The Broad Institute Genomics Platform"/>
            <consortium name="The Broad Institute Genome Sequencing Center for Infectious Disease"/>
            <person name="Wu L."/>
            <person name="Ma J."/>
        </authorList>
    </citation>
    <scope>NUCLEOTIDE SEQUENCE [LARGE SCALE GENOMIC DNA]</scope>
    <source>
        <strain evidence="12">CCUG 73951</strain>
    </source>
</reference>
<evidence type="ECO:0000259" key="10">
    <source>
        <dbReference type="Pfam" id="PF04290"/>
    </source>
</evidence>
<dbReference type="RefSeq" id="WP_289216086.1">
    <property type="nucleotide sequence ID" value="NZ_JAPVRC010000005.1"/>
</dbReference>
<keyword evidence="4" id="KW-0997">Cell inner membrane</keyword>
<comment type="subcellular location">
    <subcellularLocation>
        <location evidence="1">Cell inner membrane</location>
        <topology evidence="1">Multi-pass membrane protein</topology>
    </subcellularLocation>
</comment>
<sequence>MKKRKDLAKYLRYVTAFLLFGIVFVTILQVFFRFVLDSPLTWTDELGRFLLVWVVFLGVGVVSLDDRHLAVNMLQEYMPPIVQLITSFIIRAVIIVFLVIVIYSSQEVIAAAHSNTTGALDIPYSWWRIAAPVGSGLMIIFTIIRSVYDFLDFRNGVYQTNSTTEEEVKE</sequence>
<feature type="transmembrane region" description="Helical" evidence="9">
    <location>
        <begin position="46"/>
        <end position="64"/>
    </location>
</feature>
<keyword evidence="2" id="KW-0813">Transport</keyword>
<dbReference type="PANTHER" id="PTHR35011:SF11">
    <property type="entry name" value="TRAP TRANSPORTER SMALL PERMEASE PROTEIN"/>
    <property type="match status" value="1"/>
</dbReference>
<comment type="caution">
    <text evidence="11">The sequence shown here is derived from an EMBL/GenBank/DDBJ whole genome shotgun (WGS) entry which is preliminary data.</text>
</comment>
<feature type="transmembrane region" description="Helical" evidence="9">
    <location>
        <begin position="125"/>
        <end position="144"/>
    </location>
</feature>
<proteinExistence type="inferred from homology"/>
<dbReference type="InterPro" id="IPR055348">
    <property type="entry name" value="DctQ"/>
</dbReference>
<dbReference type="EMBL" id="JBHTBY010000001">
    <property type="protein sequence ID" value="MFC7319317.1"/>
    <property type="molecule type" value="Genomic_DNA"/>
</dbReference>
<organism evidence="11 12">
    <name type="scientific">Halobacillus campisalis</name>
    <dbReference type="NCBI Taxonomy" id="435909"/>
    <lineage>
        <taxon>Bacteria</taxon>
        <taxon>Bacillati</taxon>
        <taxon>Bacillota</taxon>
        <taxon>Bacilli</taxon>
        <taxon>Bacillales</taxon>
        <taxon>Bacillaceae</taxon>
        <taxon>Halobacillus</taxon>
    </lineage>
</organism>
<dbReference type="InterPro" id="IPR007387">
    <property type="entry name" value="TRAP_DctQ"/>
</dbReference>
<protein>
    <submittedName>
        <fullName evidence="11">TRAP transporter small permease</fullName>
    </submittedName>
</protein>
<accession>A0ABW2JZ05</accession>
<feature type="transmembrane region" description="Helical" evidence="9">
    <location>
        <begin position="84"/>
        <end position="105"/>
    </location>
</feature>